<dbReference type="AlphaFoldDB" id="A0A1U9KBJ3"/>
<dbReference type="KEGG" id="ntr:B0W44_05575"/>
<reference evidence="2 3" key="1">
    <citation type="journal article" date="2015" name="Int. J. Syst. Evol. Microbiol.">
        <title>Novibacillus thermophilus gen. nov., sp. nov., a Gram-staining-negative and moderately thermophilic member of the family Thermoactinomycetaceae.</title>
        <authorList>
            <person name="Yang G."/>
            <person name="Chen J."/>
            <person name="Zhou S."/>
        </authorList>
    </citation>
    <scope>NUCLEOTIDE SEQUENCE [LARGE SCALE GENOMIC DNA]</scope>
    <source>
        <strain evidence="2 3">SG-1</strain>
    </source>
</reference>
<accession>A0A1U9KBJ3</accession>
<dbReference type="InterPro" id="IPR040841">
    <property type="entry name" value="Luciferase_dom"/>
</dbReference>
<evidence type="ECO:0000259" key="1">
    <source>
        <dbReference type="Pfam" id="PF17648"/>
    </source>
</evidence>
<protein>
    <recommendedName>
        <fullName evidence="1">Luciferase domain-containing protein</fullName>
    </recommendedName>
</protein>
<dbReference type="OrthoDB" id="708298at2"/>
<dbReference type="STRING" id="1471761.B0W44_05575"/>
<proteinExistence type="predicted"/>
<dbReference type="Pfam" id="PF17648">
    <property type="entry name" value="Luciferase"/>
    <property type="match status" value="1"/>
</dbReference>
<keyword evidence="3" id="KW-1185">Reference proteome</keyword>
<sequence length="101" mass="11552">MNQIITEQLLKWPNVTLKPHRFGGVAFLYKGKEIGHLHGNVLVDILMPRSLRDPFIASGRVHPHHIYPSSSWVSIYLRSEEDAANAVEALRAKYEYLLENS</sequence>
<dbReference type="Proteomes" id="UP000188603">
    <property type="component" value="Chromosome"/>
</dbReference>
<organism evidence="2 3">
    <name type="scientific">Novibacillus thermophilus</name>
    <dbReference type="NCBI Taxonomy" id="1471761"/>
    <lineage>
        <taxon>Bacteria</taxon>
        <taxon>Bacillati</taxon>
        <taxon>Bacillota</taxon>
        <taxon>Bacilli</taxon>
        <taxon>Bacillales</taxon>
        <taxon>Thermoactinomycetaceae</taxon>
        <taxon>Novibacillus</taxon>
    </lineage>
</organism>
<dbReference type="EMBL" id="CP019699">
    <property type="protein sequence ID" value="AQS57414.1"/>
    <property type="molecule type" value="Genomic_DNA"/>
</dbReference>
<name>A0A1U9KBJ3_9BACL</name>
<evidence type="ECO:0000313" key="2">
    <source>
        <dbReference type="EMBL" id="AQS57414.1"/>
    </source>
</evidence>
<evidence type="ECO:0000313" key="3">
    <source>
        <dbReference type="Proteomes" id="UP000188603"/>
    </source>
</evidence>
<dbReference type="RefSeq" id="WP_077721269.1">
    <property type="nucleotide sequence ID" value="NZ_CP019699.1"/>
</dbReference>
<feature type="domain" description="Luciferase" evidence="1">
    <location>
        <begin position="31"/>
        <end position="92"/>
    </location>
</feature>
<gene>
    <name evidence="2" type="ORF">B0W44_05575</name>
</gene>